<evidence type="ECO:0000256" key="14">
    <source>
        <dbReference type="ARBA" id="ARBA00038074"/>
    </source>
</evidence>
<evidence type="ECO:0000256" key="8">
    <source>
        <dbReference type="ARBA" id="ARBA00022801"/>
    </source>
</evidence>
<feature type="signal peptide" evidence="19">
    <location>
        <begin position="1"/>
        <end position="20"/>
    </location>
</feature>
<organism evidence="21 22">
    <name type="scientific">Aspergillus versicolor CBS 583.65</name>
    <dbReference type="NCBI Taxonomy" id="1036611"/>
    <lineage>
        <taxon>Eukaryota</taxon>
        <taxon>Fungi</taxon>
        <taxon>Dikarya</taxon>
        <taxon>Ascomycota</taxon>
        <taxon>Pezizomycotina</taxon>
        <taxon>Eurotiomycetes</taxon>
        <taxon>Eurotiomycetidae</taxon>
        <taxon>Eurotiales</taxon>
        <taxon>Aspergillaceae</taxon>
        <taxon>Aspergillus</taxon>
        <taxon>Aspergillus subgen. Nidulantes</taxon>
    </lineage>
</organism>
<dbReference type="CDD" id="cd02183">
    <property type="entry name" value="GH16_fungal_CRH1_transglycosylase"/>
    <property type="match status" value="1"/>
</dbReference>
<keyword evidence="7 19" id="KW-0732">Signal</keyword>
<comment type="subcellular location">
    <subcellularLocation>
        <location evidence="2">Cell membrane</location>
        <topology evidence="2">Lipid-anchor</topology>
        <topology evidence="2">GPI-anchor</topology>
    </subcellularLocation>
</comment>
<evidence type="ECO:0000256" key="12">
    <source>
        <dbReference type="ARBA" id="ARBA00023295"/>
    </source>
</evidence>
<evidence type="ECO:0000256" key="5">
    <source>
        <dbReference type="ARBA" id="ARBA00022676"/>
    </source>
</evidence>
<dbReference type="RefSeq" id="XP_040673022.1">
    <property type="nucleotide sequence ID" value="XM_040807715.1"/>
</dbReference>
<feature type="chain" id="PRO_5012024535" description="Crh-like protein" evidence="19">
    <location>
        <begin position="21"/>
        <end position="439"/>
    </location>
</feature>
<protein>
    <recommendedName>
        <fullName evidence="15">Crh-like protein</fullName>
        <ecNumber evidence="15">3.2.-.-</ecNumber>
    </recommendedName>
</protein>
<keyword evidence="6" id="KW-0808">Transferase</keyword>
<dbReference type="GO" id="GO:0005886">
    <property type="term" value="C:plasma membrane"/>
    <property type="evidence" value="ECO:0007669"/>
    <property type="project" value="UniProtKB-SubCell"/>
</dbReference>
<evidence type="ECO:0000256" key="4">
    <source>
        <dbReference type="ARBA" id="ARBA00022622"/>
    </source>
</evidence>
<dbReference type="GO" id="GO:0031505">
    <property type="term" value="P:fungal-type cell wall organization"/>
    <property type="evidence" value="ECO:0007669"/>
    <property type="project" value="TreeGrafter"/>
</dbReference>
<dbReference type="Gene3D" id="2.60.120.200">
    <property type="match status" value="1"/>
</dbReference>
<proteinExistence type="inferred from homology"/>
<dbReference type="PANTHER" id="PTHR10963:SF27">
    <property type="entry name" value="GLYCOSIDASE-RELATED"/>
    <property type="match status" value="1"/>
</dbReference>
<comment type="catalytic activity">
    <reaction evidence="1">
        <text>Random endo-hydrolysis of N-acetyl-beta-D-glucosaminide (1-&gt;4)-beta-linkages in chitin and chitodextrins.</text>
        <dbReference type="EC" id="3.2.1.14"/>
    </reaction>
</comment>
<dbReference type="SUPFAM" id="SSF49899">
    <property type="entry name" value="Concanavalin A-like lectins/glucanases"/>
    <property type="match status" value="1"/>
</dbReference>
<dbReference type="GO" id="GO:0009277">
    <property type="term" value="C:fungal-type cell wall"/>
    <property type="evidence" value="ECO:0007669"/>
    <property type="project" value="TreeGrafter"/>
</dbReference>
<dbReference type="PROSITE" id="PS51762">
    <property type="entry name" value="GH16_2"/>
    <property type="match status" value="1"/>
</dbReference>
<keyword evidence="12" id="KW-0326">Glycosidase</keyword>
<dbReference type="InterPro" id="IPR013320">
    <property type="entry name" value="ConA-like_dom_sf"/>
</dbReference>
<keyword evidence="4" id="KW-0336">GPI-anchor</keyword>
<evidence type="ECO:0000256" key="6">
    <source>
        <dbReference type="ARBA" id="ARBA00022679"/>
    </source>
</evidence>
<keyword evidence="5" id="KW-0328">Glycosyltransferase</keyword>
<sequence>MKSYLRWTALAVAAIQSCTAQTYTDCNPTETTCPANDGLASWSFYTDFTTGADSFDGWTVSAGDVTSTSLGAEFTINEQGDAPTIETDFYIMFGYFEVVMRAANGTGIISTAILESDDLDEIDWEQVSTFDNQIQTNYFGKGNTTSYDRATTVSVTSPTEQFHTYGISWTAESTQWFVDGTLVRTLNYADALSGTNYPQTPMRPRIGIWAGGDPSNGEGTIQWAGGETDYTQAPFNMYVQSVRIINYTPAESYTWTDMTGSYQSIRASNETEGGAVGSSSSAVVGSTSTAIPSSVSSSVSSPVSSPISTSRPVISQPTASTPGVGGTGAGGIGAGTGGATETPTSCAFDTGVTPTGTATGAGNGADNGAGTGSGTGSGTGAGNGGGAGTGTGTGTGTAIPSGSPSPTEFFSGAPGSLSSFASGFSGIALAAFIANVLQF</sequence>
<feature type="compositionally biased region" description="Gly residues" evidence="18">
    <location>
        <begin position="359"/>
        <end position="395"/>
    </location>
</feature>
<evidence type="ECO:0000256" key="11">
    <source>
        <dbReference type="ARBA" id="ARBA00023288"/>
    </source>
</evidence>
<comment type="similarity">
    <text evidence="14">Belongs to the glycosyl hydrolase 16 family. CRH1 subfamily.</text>
</comment>
<dbReference type="PROSITE" id="PS51257">
    <property type="entry name" value="PROKAR_LIPOPROTEIN"/>
    <property type="match status" value="1"/>
</dbReference>
<evidence type="ECO:0000256" key="7">
    <source>
        <dbReference type="ARBA" id="ARBA00022729"/>
    </source>
</evidence>
<dbReference type="OrthoDB" id="4781at2759"/>
<keyword evidence="17" id="KW-1015">Disulfide bond</keyword>
<dbReference type="AlphaFoldDB" id="A0A1L9Q0H8"/>
<keyword evidence="22" id="KW-1185">Reference proteome</keyword>
<accession>A0A1L9Q0H8</accession>
<evidence type="ECO:0000256" key="2">
    <source>
        <dbReference type="ARBA" id="ARBA00004609"/>
    </source>
</evidence>
<feature type="domain" description="GH16" evidence="20">
    <location>
        <begin position="22"/>
        <end position="250"/>
    </location>
</feature>
<name>A0A1L9Q0H8_ASPVE</name>
<dbReference type="InterPro" id="IPR017168">
    <property type="entry name" value="CHR-like"/>
</dbReference>
<dbReference type="GO" id="GO:0016757">
    <property type="term" value="F:glycosyltransferase activity"/>
    <property type="evidence" value="ECO:0007669"/>
    <property type="project" value="UniProtKB-KW"/>
</dbReference>
<feature type="active site" description="Nucleophile" evidence="16">
    <location>
        <position position="121"/>
    </location>
</feature>
<keyword evidence="11" id="KW-0449">Lipoprotein</keyword>
<dbReference type="GO" id="GO:0098552">
    <property type="term" value="C:side of membrane"/>
    <property type="evidence" value="ECO:0007669"/>
    <property type="project" value="UniProtKB-KW"/>
</dbReference>
<dbReference type="InterPro" id="IPR050546">
    <property type="entry name" value="Glycosyl_Hydrlase_16"/>
</dbReference>
<feature type="compositionally biased region" description="Gly residues" evidence="18">
    <location>
        <begin position="323"/>
        <end position="338"/>
    </location>
</feature>
<evidence type="ECO:0000256" key="17">
    <source>
        <dbReference type="PIRSR" id="PIRSR037299-2"/>
    </source>
</evidence>
<keyword evidence="3" id="KW-1003">Cell membrane</keyword>
<evidence type="ECO:0000256" key="10">
    <source>
        <dbReference type="ARBA" id="ARBA00023180"/>
    </source>
</evidence>
<dbReference type="PANTHER" id="PTHR10963">
    <property type="entry name" value="GLYCOSYL HYDROLASE-RELATED"/>
    <property type="match status" value="1"/>
</dbReference>
<evidence type="ECO:0000256" key="1">
    <source>
        <dbReference type="ARBA" id="ARBA00000822"/>
    </source>
</evidence>
<dbReference type="EC" id="3.2.-.-" evidence="15"/>
<evidence type="ECO:0000256" key="13">
    <source>
        <dbReference type="ARBA" id="ARBA00023316"/>
    </source>
</evidence>
<gene>
    <name evidence="21" type="ORF">ASPVEDRAFT_141082</name>
</gene>
<evidence type="ECO:0000256" key="15">
    <source>
        <dbReference type="PIRNR" id="PIRNR037299"/>
    </source>
</evidence>
<feature type="disulfide bond" evidence="17">
    <location>
        <begin position="26"/>
        <end position="33"/>
    </location>
</feature>
<dbReference type="STRING" id="1036611.A0A1L9Q0H8"/>
<keyword evidence="10" id="KW-0325">Glycoprotein</keyword>
<dbReference type="GeneID" id="63723226"/>
<evidence type="ECO:0000259" key="20">
    <source>
        <dbReference type="PROSITE" id="PS51762"/>
    </source>
</evidence>
<feature type="compositionally biased region" description="Low complexity" evidence="18">
    <location>
        <begin position="271"/>
        <end position="322"/>
    </location>
</feature>
<dbReference type="PIRSF" id="PIRSF037299">
    <property type="entry name" value="Glycosidase_CRH1_prd"/>
    <property type="match status" value="1"/>
</dbReference>
<evidence type="ECO:0000256" key="9">
    <source>
        <dbReference type="ARBA" id="ARBA00023136"/>
    </source>
</evidence>
<dbReference type="Proteomes" id="UP000184073">
    <property type="component" value="Unassembled WGS sequence"/>
</dbReference>
<feature type="active site" description="Proton donor" evidence="16">
    <location>
        <position position="125"/>
    </location>
</feature>
<evidence type="ECO:0000256" key="18">
    <source>
        <dbReference type="SAM" id="MobiDB-lite"/>
    </source>
</evidence>
<dbReference type="VEuPathDB" id="FungiDB:ASPVEDRAFT_141082"/>
<evidence type="ECO:0000256" key="16">
    <source>
        <dbReference type="PIRSR" id="PIRSR037299-1"/>
    </source>
</evidence>
<evidence type="ECO:0000256" key="3">
    <source>
        <dbReference type="ARBA" id="ARBA00022475"/>
    </source>
</evidence>
<dbReference type="InterPro" id="IPR000757">
    <property type="entry name" value="Beta-glucanase-like"/>
</dbReference>
<keyword evidence="8 15" id="KW-0378">Hydrolase</keyword>
<dbReference type="GO" id="GO:0005975">
    <property type="term" value="P:carbohydrate metabolic process"/>
    <property type="evidence" value="ECO:0007669"/>
    <property type="project" value="InterPro"/>
</dbReference>
<feature type="compositionally biased region" description="Low complexity" evidence="18">
    <location>
        <begin position="396"/>
        <end position="410"/>
    </location>
</feature>
<reference evidence="22" key="1">
    <citation type="journal article" date="2017" name="Genome Biol.">
        <title>Comparative genomics reveals high biological diversity and specific adaptations in the industrially and medically important fungal genus Aspergillus.</title>
        <authorList>
            <person name="de Vries R.P."/>
            <person name="Riley R."/>
            <person name="Wiebenga A."/>
            <person name="Aguilar-Osorio G."/>
            <person name="Amillis S."/>
            <person name="Uchima C.A."/>
            <person name="Anderluh G."/>
            <person name="Asadollahi M."/>
            <person name="Askin M."/>
            <person name="Barry K."/>
            <person name="Battaglia E."/>
            <person name="Bayram O."/>
            <person name="Benocci T."/>
            <person name="Braus-Stromeyer S.A."/>
            <person name="Caldana C."/>
            <person name="Canovas D."/>
            <person name="Cerqueira G.C."/>
            <person name="Chen F."/>
            <person name="Chen W."/>
            <person name="Choi C."/>
            <person name="Clum A."/>
            <person name="Dos Santos R.A."/>
            <person name="Damasio A.R."/>
            <person name="Diallinas G."/>
            <person name="Emri T."/>
            <person name="Fekete E."/>
            <person name="Flipphi M."/>
            <person name="Freyberg S."/>
            <person name="Gallo A."/>
            <person name="Gournas C."/>
            <person name="Habgood R."/>
            <person name="Hainaut M."/>
            <person name="Harispe M.L."/>
            <person name="Henrissat B."/>
            <person name="Hilden K.S."/>
            <person name="Hope R."/>
            <person name="Hossain A."/>
            <person name="Karabika E."/>
            <person name="Karaffa L."/>
            <person name="Karanyi Z."/>
            <person name="Krasevec N."/>
            <person name="Kuo A."/>
            <person name="Kusch H."/>
            <person name="LaButti K."/>
            <person name="Lagendijk E.L."/>
            <person name="Lapidus A."/>
            <person name="Levasseur A."/>
            <person name="Lindquist E."/>
            <person name="Lipzen A."/>
            <person name="Logrieco A.F."/>
            <person name="MacCabe A."/>
            <person name="Maekelae M.R."/>
            <person name="Malavazi I."/>
            <person name="Melin P."/>
            <person name="Meyer V."/>
            <person name="Mielnichuk N."/>
            <person name="Miskei M."/>
            <person name="Molnar A.P."/>
            <person name="Mule G."/>
            <person name="Ngan C.Y."/>
            <person name="Orejas M."/>
            <person name="Orosz E."/>
            <person name="Ouedraogo J.P."/>
            <person name="Overkamp K.M."/>
            <person name="Park H.-S."/>
            <person name="Perrone G."/>
            <person name="Piumi F."/>
            <person name="Punt P.J."/>
            <person name="Ram A.F."/>
            <person name="Ramon A."/>
            <person name="Rauscher S."/>
            <person name="Record E."/>
            <person name="Riano-Pachon D.M."/>
            <person name="Robert V."/>
            <person name="Roehrig J."/>
            <person name="Ruller R."/>
            <person name="Salamov A."/>
            <person name="Salih N.S."/>
            <person name="Samson R.A."/>
            <person name="Sandor E."/>
            <person name="Sanguinetti M."/>
            <person name="Schuetze T."/>
            <person name="Sepcic K."/>
            <person name="Shelest E."/>
            <person name="Sherlock G."/>
            <person name="Sophianopoulou V."/>
            <person name="Squina F.M."/>
            <person name="Sun H."/>
            <person name="Susca A."/>
            <person name="Todd R.B."/>
            <person name="Tsang A."/>
            <person name="Unkles S.E."/>
            <person name="van de Wiele N."/>
            <person name="van Rossen-Uffink D."/>
            <person name="Oliveira J.V."/>
            <person name="Vesth T.C."/>
            <person name="Visser J."/>
            <person name="Yu J.-H."/>
            <person name="Zhou M."/>
            <person name="Andersen M.R."/>
            <person name="Archer D.B."/>
            <person name="Baker S.E."/>
            <person name="Benoit I."/>
            <person name="Brakhage A.A."/>
            <person name="Braus G.H."/>
            <person name="Fischer R."/>
            <person name="Frisvad J.C."/>
            <person name="Goldman G.H."/>
            <person name="Houbraken J."/>
            <person name="Oakley B."/>
            <person name="Pocsi I."/>
            <person name="Scazzocchio C."/>
            <person name="Seiboth B."/>
            <person name="vanKuyk P.A."/>
            <person name="Wortman J."/>
            <person name="Dyer P.S."/>
            <person name="Grigoriev I.V."/>
        </authorList>
    </citation>
    <scope>NUCLEOTIDE SEQUENCE [LARGE SCALE GENOMIC DNA]</scope>
    <source>
        <strain evidence="22">CBS 583.65</strain>
    </source>
</reference>
<evidence type="ECO:0000313" key="22">
    <source>
        <dbReference type="Proteomes" id="UP000184073"/>
    </source>
</evidence>
<dbReference type="Pfam" id="PF00722">
    <property type="entry name" value="Glyco_hydro_16"/>
    <property type="match status" value="1"/>
</dbReference>
<feature type="region of interest" description="Disordered" evidence="18">
    <location>
        <begin position="271"/>
        <end position="410"/>
    </location>
</feature>
<dbReference type="EMBL" id="KV878136">
    <property type="protein sequence ID" value="OJJ07260.1"/>
    <property type="molecule type" value="Genomic_DNA"/>
</dbReference>
<dbReference type="GO" id="GO:0008843">
    <property type="term" value="F:endochitinase activity"/>
    <property type="evidence" value="ECO:0007669"/>
    <property type="project" value="UniProtKB-EC"/>
</dbReference>
<feature type="compositionally biased region" description="Low complexity" evidence="18">
    <location>
        <begin position="339"/>
        <end position="358"/>
    </location>
</feature>
<keyword evidence="13" id="KW-0961">Cell wall biogenesis/degradation</keyword>
<evidence type="ECO:0000256" key="19">
    <source>
        <dbReference type="SAM" id="SignalP"/>
    </source>
</evidence>
<keyword evidence="9 15" id="KW-0472">Membrane</keyword>
<evidence type="ECO:0000313" key="21">
    <source>
        <dbReference type="EMBL" id="OJJ07260.1"/>
    </source>
</evidence>